<dbReference type="AlphaFoldDB" id="E3CUK1"/>
<dbReference type="STRING" id="584708.Apau_1598"/>
<dbReference type="eggNOG" id="ENOG5032Y6H">
    <property type="taxonomic scope" value="Bacteria"/>
</dbReference>
<sequence>MDSCVRCLTNNPRVLASSSSCSPVEGGGKEVLVAARSLVHRGARLLSHPLYGNFRPHQQPFRTVVLEGPQEEERGVVDLPSLHLLEEALGIYDVYEGKLADPHGACSEDYGLLDFELIRETLLRYGLLRG</sequence>
<dbReference type="PaxDb" id="584708-Apau_1598"/>
<evidence type="ECO:0000313" key="1">
    <source>
        <dbReference type="EMBL" id="EFQ24017.1"/>
    </source>
</evidence>
<proteinExistence type="predicted"/>
<dbReference type="InterPro" id="IPR047735">
    <property type="entry name" value="GrdX-like"/>
</dbReference>
<dbReference type="Proteomes" id="UP000005096">
    <property type="component" value="Chromosome"/>
</dbReference>
<evidence type="ECO:0000313" key="2">
    <source>
        <dbReference type="Proteomes" id="UP000005096"/>
    </source>
</evidence>
<keyword evidence="2" id="KW-1185">Reference proteome</keyword>
<name>E3CUK1_9BACT</name>
<dbReference type="HOGENOM" id="CLU_132073_1_0_0"/>
<accession>E3CUK1</accession>
<dbReference type="NCBIfam" id="NF038093">
    <property type="entry name" value="GrdX"/>
    <property type="match status" value="1"/>
</dbReference>
<dbReference type="EMBL" id="CM001022">
    <property type="protein sequence ID" value="EFQ24017.1"/>
    <property type="molecule type" value="Genomic_DNA"/>
</dbReference>
<gene>
    <name evidence="1" type="ORF">Apau_1598</name>
</gene>
<organism evidence="1 2">
    <name type="scientific">Aminomonas paucivorans DSM 12260</name>
    <dbReference type="NCBI Taxonomy" id="584708"/>
    <lineage>
        <taxon>Bacteria</taxon>
        <taxon>Thermotogati</taxon>
        <taxon>Synergistota</taxon>
        <taxon>Synergistia</taxon>
        <taxon>Synergistales</taxon>
        <taxon>Synergistaceae</taxon>
        <taxon>Aminomonas</taxon>
    </lineage>
</organism>
<reference evidence="1 2" key="1">
    <citation type="journal article" date="2010" name="Stand. Genomic Sci.">
        <title>Non-contiguous finished genome sequence of Aminomonas paucivorans type strain (GLU-3).</title>
        <authorList>
            <person name="Pitluck S."/>
            <person name="Yasawong M."/>
            <person name="Held B."/>
            <person name="Lapidus A."/>
            <person name="Nolan M."/>
            <person name="Copeland A."/>
            <person name="Lucas S."/>
            <person name="Del Rio T.G."/>
            <person name="Tice H."/>
            <person name="Cheng J.F."/>
            <person name="Chertkov O."/>
            <person name="Goodwin L."/>
            <person name="Tapia R."/>
            <person name="Han C."/>
            <person name="Liolios K."/>
            <person name="Ivanova N."/>
            <person name="Mavromatis K."/>
            <person name="Ovchinnikova G."/>
            <person name="Pati A."/>
            <person name="Chen A."/>
            <person name="Palaniappan K."/>
            <person name="Land M."/>
            <person name="Hauser L."/>
            <person name="Chang Y.J."/>
            <person name="Jeffries C.D."/>
            <person name="Pukall R."/>
            <person name="Spring S."/>
            <person name="Rohde M."/>
            <person name="Sikorski J."/>
            <person name="Goker M."/>
            <person name="Woyke T."/>
            <person name="Bristow J."/>
            <person name="Eisen J.A."/>
            <person name="Markowitz V."/>
            <person name="Hugenholtz P."/>
            <person name="Kyrpides N.C."/>
            <person name="Klenk H.P."/>
        </authorList>
    </citation>
    <scope>NUCLEOTIDE SEQUENCE [LARGE SCALE GENOMIC DNA]</scope>
    <source>
        <strain evidence="1 2">DSM 12260</strain>
    </source>
</reference>
<protein>
    <submittedName>
        <fullName evidence="1">GrdX protein</fullName>
    </submittedName>
</protein>
<dbReference type="OrthoDB" id="9815289at2"/>